<name>A0A553JU37_SHEHA</name>
<evidence type="ECO:0000259" key="4">
    <source>
        <dbReference type="PROSITE" id="PS01124"/>
    </source>
</evidence>
<keyword evidence="1" id="KW-0805">Transcription regulation</keyword>
<dbReference type="OrthoDB" id="5582699at2"/>
<organism evidence="5 6">
    <name type="scientific">Shewanella hanedai</name>
    <name type="common">Alteromonas hanedai</name>
    <dbReference type="NCBI Taxonomy" id="25"/>
    <lineage>
        <taxon>Bacteria</taxon>
        <taxon>Pseudomonadati</taxon>
        <taxon>Pseudomonadota</taxon>
        <taxon>Gammaproteobacteria</taxon>
        <taxon>Alteromonadales</taxon>
        <taxon>Shewanellaceae</taxon>
        <taxon>Shewanella</taxon>
    </lineage>
</organism>
<proteinExistence type="predicted"/>
<dbReference type="AlphaFoldDB" id="A0A553JU37"/>
<dbReference type="GO" id="GO:0000976">
    <property type="term" value="F:transcription cis-regulatory region binding"/>
    <property type="evidence" value="ECO:0007669"/>
    <property type="project" value="TreeGrafter"/>
</dbReference>
<keyword evidence="3" id="KW-0804">Transcription</keyword>
<dbReference type="SUPFAM" id="SSF46689">
    <property type="entry name" value="Homeodomain-like"/>
    <property type="match status" value="1"/>
</dbReference>
<dbReference type="Pfam" id="PF12833">
    <property type="entry name" value="HTH_18"/>
    <property type="match status" value="1"/>
</dbReference>
<keyword evidence="2" id="KW-0238">DNA-binding</keyword>
<comment type="caution">
    <text evidence="5">The sequence shown here is derived from an EMBL/GenBank/DDBJ whole genome shotgun (WGS) entry which is preliminary data.</text>
</comment>
<evidence type="ECO:0000256" key="1">
    <source>
        <dbReference type="ARBA" id="ARBA00023015"/>
    </source>
</evidence>
<dbReference type="PROSITE" id="PS01124">
    <property type="entry name" value="HTH_ARAC_FAMILY_2"/>
    <property type="match status" value="1"/>
</dbReference>
<feature type="domain" description="HTH araC/xylS-type" evidence="4">
    <location>
        <begin position="250"/>
        <end position="348"/>
    </location>
</feature>
<gene>
    <name evidence="5" type="ORF">FN961_02985</name>
</gene>
<dbReference type="Gene3D" id="1.10.10.60">
    <property type="entry name" value="Homeodomain-like"/>
    <property type="match status" value="1"/>
</dbReference>
<evidence type="ECO:0000313" key="5">
    <source>
        <dbReference type="EMBL" id="TRY15955.1"/>
    </source>
</evidence>
<keyword evidence="6" id="KW-1185">Reference proteome</keyword>
<dbReference type="GO" id="GO:0003700">
    <property type="term" value="F:DNA-binding transcription factor activity"/>
    <property type="evidence" value="ECO:0007669"/>
    <property type="project" value="InterPro"/>
</dbReference>
<reference evidence="6" key="1">
    <citation type="submission" date="2019-07" db="EMBL/GenBank/DDBJ databases">
        <title>Shewanella sp. YLB-08 draft genomic sequence.</title>
        <authorList>
            <person name="Yu L."/>
        </authorList>
    </citation>
    <scope>NUCLEOTIDE SEQUENCE [LARGE SCALE GENOMIC DNA]</scope>
    <source>
        <strain evidence="6">JCM 20706</strain>
    </source>
</reference>
<protein>
    <submittedName>
        <fullName evidence="5">AraC family transcriptional regulator</fullName>
    </submittedName>
</protein>
<dbReference type="RefSeq" id="WP_143563050.1">
    <property type="nucleotide sequence ID" value="NZ_BMPL01000002.1"/>
</dbReference>
<dbReference type="Pfam" id="PF12625">
    <property type="entry name" value="Arabinose_bd"/>
    <property type="match status" value="1"/>
</dbReference>
<dbReference type="InterPro" id="IPR009057">
    <property type="entry name" value="Homeodomain-like_sf"/>
</dbReference>
<dbReference type="EMBL" id="VKGK01000002">
    <property type="protein sequence ID" value="TRY15955.1"/>
    <property type="molecule type" value="Genomic_DNA"/>
</dbReference>
<dbReference type="InterPro" id="IPR032687">
    <property type="entry name" value="AraC-type_N"/>
</dbReference>
<dbReference type="Proteomes" id="UP000318126">
    <property type="component" value="Unassembled WGS sequence"/>
</dbReference>
<dbReference type="GO" id="GO:0005829">
    <property type="term" value="C:cytosol"/>
    <property type="evidence" value="ECO:0007669"/>
    <property type="project" value="TreeGrafter"/>
</dbReference>
<dbReference type="SMART" id="SM00342">
    <property type="entry name" value="HTH_ARAC"/>
    <property type="match status" value="1"/>
</dbReference>
<dbReference type="InterPro" id="IPR018060">
    <property type="entry name" value="HTH_AraC"/>
</dbReference>
<evidence type="ECO:0000313" key="6">
    <source>
        <dbReference type="Proteomes" id="UP000318126"/>
    </source>
</evidence>
<dbReference type="PANTHER" id="PTHR47894">
    <property type="entry name" value="HTH-TYPE TRANSCRIPTIONAL REGULATOR GADX"/>
    <property type="match status" value="1"/>
</dbReference>
<accession>A0A553JU37</accession>
<evidence type="ECO:0000256" key="3">
    <source>
        <dbReference type="ARBA" id="ARBA00023163"/>
    </source>
</evidence>
<evidence type="ECO:0000256" key="2">
    <source>
        <dbReference type="ARBA" id="ARBA00023125"/>
    </source>
</evidence>
<sequence>MSNIPRVKPHSALALGTTSIPPVQQFLQAARHCKVDIMASLAQAEIDQTALYHTDARISGEQFQQLLHSLIEHSNHPLFGLYSARFIQPDRFYILGQIGLNSSNFSQAIKQAMPLEKLVGDMGITELREHPQGLKMVWHCQYSHPLVIPHLIDNVLASWVNFARFLMEDNNASPIEIKLQRPQPQPREVNEYQTLFGCTVHFQQSENSILIDKTTLLRPLPSGNKRRLSQLMNSAKLRLEHVGKADQLELAVARVIRQRLPQGKINREQVANQLHLTGRTLQRKLLQQGISYQVLVDNVRHEMADYWLSCSDLSAGEIALELGYSDVSVFFRAYKLWSGHTPGVVRSIVK</sequence>
<dbReference type="PANTHER" id="PTHR47894:SF1">
    <property type="entry name" value="HTH-TYPE TRANSCRIPTIONAL REGULATOR VQSM"/>
    <property type="match status" value="1"/>
</dbReference>